<dbReference type="RefSeq" id="WP_356960220.1">
    <property type="nucleotide sequence ID" value="NZ_JBEYBD010000051.1"/>
</dbReference>
<keyword evidence="3" id="KW-1185">Reference proteome</keyword>
<evidence type="ECO:0000313" key="3">
    <source>
        <dbReference type="Proteomes" id="UP001550628"/>
    </source>
</evidence>
<dbReference type="Proteomes" id="UP001550628">
    <property type="component" value="Unassembled WGS sequence"/>
</dbReference>
<gene>
    <name evidence="2" type="ORF">ABZ510_36265</name>
</gene>
<dbReference type="EMBL" id="JBEYBF010000062">
    <property type="protein sequence ID" value="MEU1957290.1"/>
    <property type="molecule type" value="Genomic_DNA"/>
</dbReference>
<feature type="region of interest" description="Disordered" evidence="1">
    <location>
        <begin position="64"/>
        <end position="84"/>
    </location>
</feature>
<protein>
    <submittedName>
        <fullName evidence="2">DUF3237 family protein</fullName>
    </submittedName>
</protein>
<accession>A0ABV2X2A2</accession>
<dbReference type="Pfam" id="PF11578">
    <property type="entry name" value="DUF3237"/>
    <property type="match status" value="1"/>
</dbReference>
<organism evidence="2 3">
    <name type="scientific">Nocardia rhamnosiphila</name>
    <dbReference type="NCBI Taxonomy" id="426716"/>
    <lineage>
        <taxon>Bacteria</taxon>
        <taxon>Bacillati</taxon>
        <taxon>Actinomycetota</taxon>
        <taxon>Actinomycetes</taxon>
        <taxon>Mycobacteriales</taxon>
        <taxon>Nocardiaceae</taxon>
        <taxon>Nocardia</taxon>
    </lineage>
</organism>
<feature type="compositionally biased region" description="Basic and acidic residues" evidence="1">
    <location>
        <begin position="1"/>
        <end position="11"/>
    </location>
</feature>
<name>A0ABV2X2A2_9NOCA</name>
<dbReference type="Gene3D" id="2.40.160.20">
    <property type="match status" value="1"/>
</dbReference>
<evidence type="ECO:0000256" key="1">
    <source>
        <dbReference type="SAM" id="MobiDB-lite"/>
    </source>
</evidence>
<reference evidence="2 3" key="1">
    <citation type="submission" date="2024-06" db="EMBL/GenBank/DDBJ databases">
        <title>The Natural Products Discovery Center: Release of the First 8490 Sequenced Strains for Exploring Actinobacteria Biosynthetic Diversity.</title>
        <authorList>
            <person name="Kalkreuter E."/>
            <person name="Kautsar S.A."/>
            <person name="Yang D."/>
            <person name="Bader C.D."/>
            <person name="Teijaro C.N."/>
            <person name="Fluegel L."/>
            <person name="Davis C.M."/>
            <person name="Simpson J.R."/>
            <person name="Lauterbach L."/>
            <person name="Steele A.D."/>
            <person name="Gui C."/>
            <person name="Meng S."/>
            <person name="Li G."/>
            <person name="Viehrig K."/>
            <person name="Ye F."/>
            <person name="Su P."/>
            <person name="Kiefer A.F."/>
            <person name="Nichols A."/>
            <person name="Cepeda A.J."/>
            <person name="Yan W."/>
            <person name="Fan B."/>
            <person name="Jiang Y."/>
            <person name="Adhikari A."/>
            <person name="Zheng C.-J."/>
            <person name="Schuster L."/>
            <person name="Cowan T.M."/>
            <person name="Smanski M.J."/>
            <person name="Chevrette M.G."/>
            <person name="De Carvalho L.P.S."/>
            <person name="Shen B."/>
        </authorList>
    </citation>
    <scope>NUCLEOTIDE SEQUENCE [LARGE SCALE GENOMIC DNA]</scope>
    <source>
        <strain evidence="2 3">NPDC019708</strain>
    </source>
</reference>
<sequence length="84" mass="8862">MAHGQHADSRRAPLQHSNRNLGDAVGEIPGGTRIVVTVTGGQFHGPDPRGPVTAGADWAVRRPGGPLTLDVSEPNCEPRTMWSS</sequence>
<proteinExistence type="predicted"/>
<evidence type="ECO:0000313" key="2">
    <source>
        <dbReference type="EMBL" id="MEU1957290.1"/>
    </source>
</evidence>
<feature type="region of interest" description="Disordered" evidence="1">
    <location>
        <begin position="1"/>
        <end position="27"/>
    </location>
</feature>
<comment type="caution">
    <text evidence="2">The sequence shown here is derived from an EMBL/GenBank/DDBJ whole genome shotgun (WGS) entry which is preliminary data.</text>
</comment>